<proteinExistence type="predicted"/>
<dbReference type="AlphaFoldDB" id="A0A5B7DFK4"/>
<keyword evidence="2" id="KW-1185">Reference proteome</keyword>
<comment type="caution">
    <text evidence="1">The sequence shown here is derived from an EMBL/GenBank/DDBJ whole genome shotgun (WGS) entry which is preliminary data.</text>
</comment>
<evidence type="ECO:0000313" key="1">
    <source>
        <dbReference type="EMBL" id="MPC20241.1"/>
    </source>
</evidence>
<name>A0A5B7DFK4_PORTR</name>
<gene>
    <name evidence="1" type="ORF">E2C01_013177</name>
</gene>
<organism evidence="1 2">
    <name type="scientific">Portunus trituberculatus</name>
    <name type="common">Swimming crab</name>
    <name type="synonym">Neptunus trituberculatus</name>
    <dbReference type="NCBI Taxonomy" id="210409"/>
    <lineage>
        <taxon>Eukaryota</taxon>
        <taxon>Metazoa</taxon>
        <taxon>Ecdysozoa</taxon>
        <taxon>Arthropoda</taxon>
        <taxon>Crustacea</taxon>
        <taxon>Multicrustacea</taxon>
        <taxon>Malacostraca</taxon>
        <taxon>Eumalacostraca</taxon>
        <taxon>Eucarida</taxon>
        <taxon>Decapoda</taxon>
        <taxon>Pleocyemata</taxon>
        <taxon>Brachyura</taxon>
        <taxon>Eubrachyura</taxon>
        <taxon>Portunoidea</taxon>
        <taxon>Portunidae</taxon>
        <taxon>Portuninae</taxon>
        <taxon>Portunus</taxon>
    </lineage>
</organism>
<dbReference type="EMBL" id="VSRR010000850">
    <property type="protein sequence ID" value="MPC20241.1"/>
    <property type="molecule type" value="Genomic_DNA"/>
</dbReference>
<reference evidence="1 2" key="1">
    <citation type="submission" date="2019-05" db="EMBL/GenBank/DDBJ databases">
        <title>Another draft genome of Portunus trituberculatus and its Hox gene families provides insights of decapod evolution.</title>
        <authorList>
            <person name="Jeong J.-H."/>
            <person name="Song I."/>
            <person name="Kim S."/>
            <person name="Choi T."/>
            <person name="Kim D."/>
            <person name="Ryu S."/>
            <person name="Kim W."/>
        </authorList>
    </citation>
    <scope>NUCLEOTIDE SEQUENCE [LARGE SCALE GENOMIC DNA]</scope>
    <source>
        <tissue evidence="1">Muscle</tissue>
    </source>
</reference>
<evidence type="ECO:0000313" key="2">
    <source>
        <dbReference type="Proteomes" id="UP000324222"/>
    </source>
</evidence>
<sequence>MSSANVLTPSIHSTLHLFIPHALYSDHTLPSLHHSPLHYSTTPLMPHPSTTLLMPHSSTTPLIPHPSTTPPHHSCLTPPLHHTTQASPLYHSTIPLMPHPSTTPPLHSCLTLECGLVHSGHSGAVVFAGEASNVHLQRDGANRRPEVVQANLTDAQPVSQVYLINDNQRHLPHIVTRLPRPRDAVPLLWCGDYDVGSLEKEGGGGK</sequence>
<protein>
    <submittedName>
        <fullName evidence="1">Uncharacterized protein</fullName>
    </submittedName>
</protein>
<dbReference type="Proteomes" id="UP000324222">
    <property type="component" value="Unassembled WGS sequence"/>
</dbReference>
<accession>A0A5B7DFK4</accession>